<keyword evidence="2" id="KW-1185">Reference proteome</keyword>
<reference evidence="1 2" key="1">
    <citation type="submission" date="2022-01" db="EMBL/GenBank/DDBJ databases">
        <authorList>
            <person name="Xiong W."/>
            <person name="Schranz E."/>
        </authorList>
    </citation>
    <scope>NUCLEOTIDE SEQUENCE [LARGE SCALE GENOMIC DNA]</scope>
</reference>
<accession>A0AAU9PQ54</accession>
<dbReference type="AlphaFoldDB" id="A0AAU9PQ54"/>
<organism evidence="1 2">
    <name type="scientific">Lactuca virosa</name>
    <dbReference type="NCBI Taxonomy" id="75947"/>
    <lineage>
        <taxon>Eukaryota</taxon>
        <taxon>Viridiplantae</taxon>
        <taxon>Streptophyta</taxon>
        <taxon>Embryophyta</taxon>
        <taxon>Tracheophyta</taxon>
        <taxon>Spermatophyta</taxon>
        <taxon>Magnoliopsida</taxon>
        <taxon>eudicotyledons</taxon>
        <taxon>Gunneridae</taxon>
        <taxon>Pentapetalae</taxon>
        <taxon>asterids</taxon>
        <taxon>campanulids</taxon>
        <taxon>Asterales</taxon>
        <taxon>Asteraceae</taxon>
        <taxon>Cichorioideae</taxon>
        <taxon>Cichorieae</taxon>
        <taxon>Lactucinae</taxon>
        <taxon>Lactuca</taxon>
    </lineage>
</organism>
<evidence type="ECO:0000313" key="2">
    <source>
        <dbReference type="Proteomes" id="UP001157418"/>
    </source>
</evidence>
<evidence type="ECO:0000313" key="1">
    <source>
        <dbReference type="EMBL" id="CAH1452172.1"/>
    </source>
</evidence>
<proteinExistence type="predicted"/>
<dbReference type="EMBL" id="CAKMRJ010005745">
    <property type="protein sequence ID" value="CAH1452172.1"/>
    <property type="molecule type" value="Genomic_DNA"/>
</dbReference>
<dbReference type="Proteomes" id="UP001157418">
    <property type="component" value="Unassembled WGS sequence"/>
</dbReference>
<sequence length="72" mass="8239">MIYGLLEKKGRNCSLIKATHSQSHNHSHRVNMMDLLEKKGCNCNLIKITHSYSYNHSHIHSCKAQSSKKLFG</sequence>
<gene>
    <name evidence="1" type="ORF">LVIROSA_LOCUS37488</name>
</gene>
<name>A0AAU9PQ54_9ASTR</name>
<protein>
    <submittedName>
        <fullName evidence="1">Uncharacterized protein</fullName>
    </submittedName>
</protein>
<comment type="caution">
    <text evidence="1">The sequence shown here is derived from an EMBL/GenBank/DDBJ whole genome shotgun (WGS) entry which is preliminary data.</text>
</comment>